<feature type="chain" id="PRO_5017020977" description="Secreted protein" evidence="1">
    <location>
        <begin position="19"/>
        <end position="125"/>
    </location>
</feature>
<evidence type="ECO:0000313" key="3">
    <source>
        <dbReference type="Proteomes" id="UP000254968"/>
    </source>
</evidence>
<reference evidence="2 3" key="1">
    <citation type="submission" date="2018-06" db="EMBL/GenBank/DDBJ databases">
        <authorList>
            <consortium name="Pathogen Informatics"/>
            <person name="Doyle S."/>
        </authorList>
    </citation>
    <scope>NUCLEOTIDE SEQUENCE [LARGE SCALE GENOMIC DNA]</scope>
    <source>
        <strain evidence="2 3">NCTC13315</strain>
    </source>
</reference>
<proteinExistence type="predicted"/>
<evidence type="ECO:0000256" key="1">
    <source>
        <dbReference type="SAM" id="SignalP"/>
    </source>
</evidence>
<dbReference type="EMBL" id="UGNV01000001">
    <property type="protein sequence ID" value="STX29403.1"/>
    <property type="molecule type" value="Genomic_DNA"/>
</dbReference>
<evidence type="ECO:0008006" key="4">
    <source>
        <dbReference type="Google" id="ProtNLM"/>
    </source>
</evidence>
<dbReference type="RefSeq" id="WP_115303076.1">
    <property type="nucleotide sequence ID" value="NZ_CAAAHO010000002.1"/>
</dbReference>
<dbReference type="OrthoDB" id="5649396at2"/>
<evidence type="ECO:0000313" key="2">
    <source>
        <dbReference type="EMBL" id="STX29403.1"/>
    </source>
</evidence>
<sequence length="125" mass="14657">MKKFLIVFISLFALSSHAICIKNKTDFSLYYEIQNRNTGCPVPKVTFYSGIVAPAQQKCHAHSQDEGNDWKIYRIDDIKTFKINSNGQRELGCSRRVEGILNFLEVDYHPWSNQWWCLDRSDYED</sequence>
<organism evidence="2 3">
    <name type="scientific">Legionella beliardensis</name>
    <dbReference type="NCBI Taxonomy" id="91822"/>
    <lineage>
        <taxon>Bacteria</taxon>
        <taxon>Pseudomonadati</taxon>
        <taxon>Pseudomonadota</taxon>
        <taxon>Gammaproteobacteria</taxon>
        <taxon>Legionellales</taxon>
        <taxon>Legionellaceae</taxon>
        <taxon>Legionella</taxon>
    </lineage>
</organism>
<name>A0A378I338_9GAMM</name>
<keyword evidence="1" id="KW-0732">Signal</keyword>
<keyword evidence="3" id="KW-1185">Reference proteome</keyword>
<accession>A0A378I338</accession>
<feature type="signal peptide" evidence="1">
    <location>
        <begin position="1"/>
        <end position="18"/>
    </location>
</feature>
<dbReference type="Proteomes" id="UP000254968">
    <property type="component" value="Unassembled WGS sequence"/>
</dbReference>
<gene>
    <name evidence="2" type="ORF">NCTC13315_01946</name>
</gene>
<dbReference type="AlphaFoldDB" id="A0A378I338"/>
<protein>
    <recommendedName>
        <fullName evidence="4">Secreted protein</fullName>
    </recommendedName>
</protein>